<evidence type="ECO:0000256" key="6">
    <source>
        <dbReference type="ARBA" id="ARBA00022723"/>
    </source>
</evidence>
<evidence type="ECO:0000256" key="3">
    <source>
        <dbReference type="ARBA" id="ARBA00022679"/>
    </source>
</evidence>
<dbReference type="PANTHER" id="PTHR30313:SF2">
    <property type="entry name" value="DNA PRIMASE"/>
    <property type="match status" value="1"/>
</dbReference>
<keyword evidence="3 12" id="KW-0808">Transferase</keyword>
<dbReference type="HAMAP" id="MF_00974">
    <property type="entry name" value="DNA_primase_DnaG"/>
    <property type="match status" value="1"/>
</dbReference>
<sequence length="584" mass="65465">MRFSPQWLDELRARADIVSVVSQHVQLKQSGRRYWGLCPFHGEKTASFSVDPDRQMYYCFGCKAGGSVIQFVMDIEHLEFVDAVKHLAEQVHLELPQATYEPDYERRKSERERLLSANVEAARFYHAQLWKQESAQVLSYLHGRGLDDGTIVKFGLGATPPGWDGATRYLLDKGYTVEELVRACITVQRDGKTYDMFRARAIFPIIDARGSVLGFGGRALGDAKPKYLNSSDTPVFNKRLGVYAANLLRKQRGLRRVILVEGYMDVVSLVQHGVAGVAATLGTSLTMEQARLLKRYAPEIWVAYDGDAAGQHAIERALDIFDAEGIPARVLVFPDGLDPDEFIRRDGLEAFEQLTPLSAVDYRMRRAAQGLDLSTPEGRMRYAMACAVFLKKVSEPVELDSYIQRLMIETGFPREVLMQQVGRSAAAPNPAEQSIRRRERAQQDQQDFLPDHVKAEQSILSLLSSGRMDASLVRAQDFTLPLHRQMAQALLEGQTPSALLDAIEDDAQRAQAAQIMQSEPQGEEGVTLQIVSDCLDRMRRHRLQAKIDELQAELPKLQGEARKAALSQLMEMEGMLRAKAGRKG</sequence>
<dbReference type="SUPFAM" id="SSF57783">
    <property type="entry name" value="Zinc beta-ribbon"/>
    <property type="match status" value="1"/>
</dbReference>
<dbReference type="InterPro" id="IPR030846">
    <property type="entry name" value="DnaG_bac"/>
</dbReference>
<feature type="coiled-coil region" evidence="15">
    <location>
        <begin position="540"/>
        <end position="567"/>
    </location>
</feature>
<keyword evidence="8 12" id="KW-0862">Zinc</keyword>
<dbReference type="NCBIfam" id="TIGR01391">
    <property type="entry name" value="dnaG"/>
    <property type="match status" value="1"/>
</dbReference>
<dbReference type="CDD" id="cd03364">
    <property type="entry name" value="TOPRIM_DnaG_primases"/>
    <property type="match status" value="1"/>
</dbReference>
<keyword evidence="9" id="KW-0460">Magnesium</keyword>
<comment type="function">
    <text evidence="12 13">RNA polymerase that catalyzes the synthesis of short RNA molecules used as primers for DNA polymerase during DNA replication.</text>
</comment>
<dbReference type="PROSITE" id="PS50880">
    <property type="entry name" value="TOPRIM"/>
    <property type="match status" value="1"/>
</dbReference>
<dbReference type="InterPro" id="IPR036977">
    <property type="entry name" value="DNA_primase_Znf_CHC2"/>
</dbReference>
<dbReference type="InterPro" id="IPR016136">
    <property type="entry name" value="DNA_helicase_N/primase_C"/>
</dbReference>
<dbReference type="InterPro" id="IPR050219">
    <property type="entry name" value="DnaG_primase"/>
</dbReference>
<dbReference type="Proteomes" id="UP000886887">
    <property type="component" value="Unassembled WGS sequence"/>
</dbReference>
<dbReference type="FunFam" id="3.90.580.10:FF:000001">
    <property type="entry name" value="DNA primase"/>
    <property type="match status" value="1"/>
</dbReference>
<dbReference type="Pfam" id="PF10410">
    <property type="entry name" value="DnaB_bind"/>
    <property type="match status" value="1"/>
</dbReference>
<dbReference type="EC" id="2.7.7.101" evidence="12"/>
<evidence type="ECO:0000256" key="7">
    <source>
        <dbReference type="ARBA" id="ARBA00022771"/>
    </source>
</evidence>
<feature type="domain" description="Toprim" evidence="17">
    <location>
        <begin position="255"/>
        <end position="338"/>
    </location>
</feature>
<dbReference type="GO" id="GO:0008270">
    <property type="term" value="F:zinc ion binding"/>
    <property type="evidence" value="ECO:0007669"/>
    <property type="project" value="UniProtKB-UniRule"/>
</dbReference>
<dbReference type="GO" id="GO:1990077">
    <property type="term" value="C:primosome complex"/>
    <property type="evidence" value="ECO:0007669"/>
    <property type="project" value="UniProtKB-KW"/>
</dbReference>
<dbReference type="InterPro" id="IPR006171">
    <property type="entry name" value="TOPRIM_dom"/>
</dbReference>
<evidence type="ECO:0000256" key="12">
    <source>
        <dbReference type="HAMAP-Rule" id="MF_00974"/>
    </source>
</evidence>
<evidence type="ECO:0000256" key="8">
    <source>
        <dbReference type="ARBA" id="ARBA00022833"/>
    </source>
</evidence>
<comment type="cofactor">
    <cofactor evidence="12 13 14">
        <name>Zn(2+)</name>
        <dbReference type="ChEBI" id="CHEBI:29105"/>
    </cofactor>
    <text evidence="12 13 14">Binds 1 zinc ion per monomer.</text>
</comment>
<feature type="region of interest" description="Disordered" evidence="16">
    <location>
        <begin position="423"/>
        <end position="445"/>
    </location>
</feature>
<comment type="similarity">
    <text evidence="12 13">Belongs to the DnaG primase family.</text>
</comment>
<reference evidence="18" key="2">
    <citation type="journal article" date="2021" name="PeerJ">
        <title>Extensive microbial diversity within the chicken gut microbiome revealed by metagenomics and culture.</title>
        <authorList>
            <person name="Gilroy R."/>
            <person name="Ravi A."/>
            <person name="Getino M."/>
            <person name="Pursley I."/>
            <person name="Horton D.L."/>
            <person name="Alikhan N.F."/>
            <person name="Baker D."/>
            <person name="Gharbi K."/>
            <person name="Hall N."/>
            <person name="Watson M."/>
            <person name="Adriaenssens E.M."/>
            <person name="Foster-Nyarko E."/>
            <person name="Jarju S."/>
            <person name="Secka A."/>
            <person name="Antonio M."/>
            <person name="Oren A."/>
            <person name="Chaudhuri R.R."/>
            <person name="La Ragione R."/>
            <person name="Hildebrand F."/>
            <person name="Pallen M.J."/>
        </authorList>
    </citation>
    <scope>NUCLEOTIDE SEQUENCE</scope>
    <source>
        <strain evidence="18">ChiSxjej2B14-6234</strain>
    </source>
</reference>
<evidence type="ECO:0000256" key="10">
    <source>
        <dbReference type="ARBA" id="ARBA00023125"/>
    </source>
</evidence>
<dbReference type="SMART" id="SM00493">
    <property type="entry name" value="TOPRIM"/>
    <property type="match status" value="1"/>
</dbReference>
<comment type="domain">
    <text evidence="12">Contains an N-terminal zinc-binding domain, a central core domain that contains the primase activity, and a C-terminal DnaB-binding domain.</text>
</comment>
<proteinExistence type="inferred from homology"/>
<dbReference type="Gene3D" id="1.10.860.10">
    <property type="entry name" value="DNAb Helicase, Chain A"/>
    <property type="match status" value="1"/>
</dbReference>
<dbReference type="Pfam" id="PF13155">
    <property type="entry name" value="Toprim_2"/>
    <property type="match status" value="1"/>
</dbReference>
<dbReference type="InterPro" id="IPR013264">
    <property type="entry name" value="DNAG_N"/>
</dbReference>
<keyword evidence="1 12" id="KW-0240">DNA-directed RNA polymerase</keyword>
<keyword evidence="7 12" id="KW-0863">Zinc-finger</keyword>
<evidence type="ECO:0000313" key="18">
    <source>
        <dbReference type="EMBL" id="HIQ72434.1"/>
    </source>
</evidence>
<dbReference type="AlphaFoldDB" id="A0A9D0ZB23"/>
<keyword evidence="11 12" id="KW-0804">Transcription</keyword>
<feature type="zinc finger region" description="CHC2-type" evidence="12 14">
    <location>
        <begin position="38"/>
        <end position="62"/>
    </location>
</feature>
<keyword evidence="15" id="KW-0175">Coiled coil</keyword>
<dbReference type="GO" id="GO:0003899">
    <property type="term" value="F:DNA-directed RNA polymerase activity"/>
    <property type="evidence" value="ECO:0007669"/>
    <property type="project" value="UniProtKB-UniRule"/>
</dbReference>
<evidence type="ECO:0000256" key="9">
    <source>
        <dbReference type="ARBA" id="ARBA00022842"/>
    </source>
</evidence>
<evidence type="ECO:0000256" key="5">
    <source>
        <dbReference type="ARBA" id="ARBA00022705"/>
    </source>
</evidence>
<dbReference type="Pfam" id="PF08275">
    <property type="entry name" value="DNAG_N"/>
    <property type="match status" value="1"/>
</dbReference>
<evidence type="ECO:0000256" key="4">
    <source>
        <dbReference type="ARBA" id="ARBA00022695"/>
    </source>
</evidence>
<protein>
    <recommendedName>
        <fullName evidence="12 13">DNA primase</fullName>
        <ecNumber evidence="12">2.7.7.101</ecNumber>
    </recommendedName>
</protein>
<accession>A0A9D0ZB23</accession>
<evidence type="ECO:0000256" key="15">
    <source>
        <dbReference type="SAM" id="Coils"/>
    </source>
</evidence>
<evidence type="ECO:0000256" key="13">
    <source>
        <dbReference type="PIRNR" id="PIRNR002811"/>
    </source>
</evidence>
<keyword evidence="2 12" id="KW-0639">Primosome</keyword>
<dbReference type="InterPro" id="IPR006295">
    <property type="entry name" value="DNA_primase_DnaG"/>
</dbReference>
<dbReference type="PANTHER" id="PTHR30313">
    <property type="entry name" value="DNA PRIMASE"/>
    <property type="match status" value="1"/>
</dbReference>
<dbReference type="InterPro" id="IPR037068">
    <property type="entry name" value="DNA_primase_core_N_sf"/>
</dbReference>
<dbReference type="Gene3D" id="3.90.580.10">
    <property type="entry name" value="Zinc finger, CHC2-type domain"/>
    <property type="match status" value="1"/>
</dbReference>
<dbReference type="GO" id="GO:0000428">
    <property type="term" value="C:DNA-directed RNA polymerase complex"/>
    <property type="evidence" value="ECO:0007669"/>
    <property type="project" value="UniProtKB-KW"/>
</dbReference>
<evidence type="ECO:0000259" key="17">
    <source>
        <dbReference type="PROSITE" id="PS50880"/>
    </source>
</evidence>
<evidence type="ECO:0000256" key="2">
    <source>
        <dbReference type="ARBA" id="ARBA00022515"/>
    </source>
</evidence>
<dbReference type="InterPro" id="IPR019475">
    <property type="entry name" value="DNA_primase_DnaB-bd"/>
</dbReference>
<comment type="caution">
    <text evidence="18">The sequence shown here is derived from an EMBL/GenBank/DDBJ whole genome shotgun (WGS) entry which is preliminary data.</text>
</comment>
<dbReference type="EMBL" id="DVFJ01000036">
    <property type="protein sequence ID" value="HIQ72434.1"/>
    <property type="molecule type" value="Genomic_DNA"/>
</dbReference>
<evidence type="ECO:0000256" key="1">
    <source>
        <dbReference type="ARBA" id="ARBA00022478"/>
    </source>
</evidence>
<dbReference type="Pfam" id="PF01807">
    <property type="entry name" value="Zn_ribbon_DnaG"/>
    <property type="match status" value="1"/>
</dbReference>
<name>A0A9D0ZB23_9FIRM</name>
<reference evidence="18" key="1">
    <citation type="submission" date="2020-10" db="EMBL/GenBank/DDBJ databases">
        <authorList>
            <person name="Gilroy R."/>
        </authorList>
    </citation>
    <scope>NUCLEOTIDE SEQUENCE</scope>
    <source>
        <strain evidence="18">ChiSxjej2B14-6234</strain>
    </source>
</reference>
<dbReference type="SUPFAM" id="SSF56731">
    <property type="entry name" value="DNA primase core"/>
    <property type="match status" value="1"/>
</dbReference>
<keyword evidence="10 12" id="KW-0238">DNA-binding</keyword>
<keyword evidence="6 12" id="KW-0479">Metal-binding</keyword>
<dbReference type="SMART" id="SM00400">
    <property type="entry name" value="ZnF_CHCC"/>
    <property type="match status" value="1"/>
</dbReference>
<dbReference type="GO" id="GO:0005737">
    <property type="term" value="C:cytoplasm"/>
    <property type="evidence" value="ECO:0007669"/>
    <property type="project" value="TreeGrafter"/>
</dbReference>
<dbReference type="InterPro" id="IPR002694">
    <property type="entry name" value="Znf_CHC2"/>
</dbReference>
<keyword evidence="4 12" id="KW-0548">Nucleotidyltransferase</keyword>
<comment type="catalytic activity">
    <reaction evidence="12">
        <text>ssDNA + n NTP = ssDNA/pppN(pN)n-1 hybrid + (n-1) diphosphate.</text>
        <dbReference type="EC" id="2.7.7.101"/>
    </reaction>
</comment>
<keyword evidence="5 12" id="KW-0235">DNA replication</keyword>
<organism evidence="18 19">
    <name type="scientific">Candidatus Onthenecus intestinigallinarum</name>
    <dbReference type="NCBI Taxonomy" id="2840875"/>
    <lineage>
        <taxon>Bacteria</taxon>
        <taxon>Bacillati</taxon>
        <taxon>Bacillota</taxon>
        <taxon>Clostridia</taxon>
        <taxon>Eubacteriales</taxon>
        <taxon>Candidatus Onthenecus</taxon>
    </lineage>
</organism>
<evidence type="ECO:0000256" key="16">
    <source>
        <dbReference type="SAM" id="MobiDB-lite"/>
    </source>
</evidence>
<dbReference type="GO" id="GO:0003677">
    <property type="term" value="F:DNA binding"/>
    <property type="evidence" value="ECO:0007669"/>
    <property type="project" value="UniProtKB-KW"/>
</dbReference>
<dbReference type="GO" id="GO:0006269">
    <property type="term" value="P:DNA replication, synthesis of primer"/>
    <property type="evidence" value="ECO:0007669"/>
    <property type="project" value="UniProtKB-UniRule"/>
</dbReference>
<gene>
    <name evidence="12" type="primary">dnaG</name>
    <name evidence="18" type="ORF">IAB73_09545</name>
</gene>
<dbReference type="Gene3D" id="3.40.1360.10">
    <property type="match status" value="1"/>
</dbReference>
<evidence type="ECO:0000256" key="11">
    <source>
        <dbReference type="ARBA" id="ARBA00023163"/>
    </source>
</evidence>
<evidence type="ECO:0000256" key="14">
    <source>
        <dbReference type="PIRSR" id="PIRSR002811-1"/>
    </source>
</evidence>
<dbReference type="PIRSF" id="PIRSF002811">
    <property type="entry name" value="DnaG"/>
    <property type="match status" value="1"/>
</dbReference>
<dbReference type="Gene3D" id="3.90.980.10">
    <property type="entry name" value="DNA primase, catalytic core, N-terminal domain"/>
    <property type="match status" value="1"/>
</dbReference>
<dbReference type="InterPro" id="IPR034151">
    <property type="entry name" value="TOPRIM_DnaG_bac"/>
</dbReference>
<evidence type="ECO:0000313" key="19">
    <source>
        <dbReference type="Proteomes" id="UP000886887"/>
    </source>
</evidence>
<comment type="subunit">
    <text evidence="12">Monomer. Interacts with DnaB.</text>
</comment>